<evidence type="ECO:0000313" key="3">
    <source>
        <dbReference type="Proteomes" id="UP000295781"/>
    </source>
</evidence>
<evidence type="ECO:0000256" key="1">
    <source>
        <dbReference type="SAM" id="Phobius"/>
    </source>
</evidence>
<keyword evidence="1" id="KW-0472">Membrane</keyword>
<dbReference type="EMBL" id="CP012670">
    <property type="protein sequence ID" value="AUX24791.1"/>
    <property type="molecule type" value="Genomic_DNA"/>
</dbReference>
<keyword evidence="1" id="KW-0812">Transmembrane</keyword>
<accession>A0A4P2Q6C9</accession>
<evidence type="ECO:0000313" key="2">
    <source>
        <dbReference type="EMBL" id="AUX24791.1"/>
    </source>
</evidence>
<gene>
    <name evidence="2" type="ORF">SOCEGT47_053310</name>
</gene>
<reference evidence="2 3" key="1">
    <citation type="submission" date="2015-09" db="EMBL/GenBank/DDBJ databases">
        <title>Sorangium comparison.</title>
        <authorList>
            <person name="Zaburannyi N."/>
            <person name="Bunk B."/>
            <person name="Overmann J."/>
            <person name="Mueller R."/>
        </authorList>
    </citation>
    <scope>NUCLEOTIDE SEQUENCE [LARGE SCALE GENOMIC DNA]</scope>
    <source>
        <strain evidence="2 3">So ceGT47</strain>
    </source>
</reference>
<name>A0A4P2Q6C9_SORCE</name>
<organism evidence="2 3">
    <name type="scientific">Sorangium cellulosum</name>
    <name type="common">Polyangium cellulosum</name>
    <dbReference type="NCBI Taxonomy" id="56"/>
    <lineage>
        <taxon>Bacteria</taxon>
        <taxon>Pseudomonadati</taxon>
        <taxon>Myxococcota</taxon>
        <taxon>Polyangia</taxon>
        <taxon>Polyangiales</taxon>
        <taxon>Polyangiaceae</taxon>
        <taxon>Sorangium</taxon>
    </lineage>
</organism>
<protein>
    <submittedName>
        <fullName evidence="2">Uncharacterized protein</fullName>
    </submittedName>
</protein>
<dbReference type="AlphaFoldDB" id="A0A4P2Q6C9"/>
<proteinExistence type="predicted"/>
<feature type="transmembrane region" description="Helical" evidence="1">
    <location>
        <begin position="17"/>
        <end position="36"/>
    </location>
</feature>
<sequence length="37" mass="3967">MSTENTNNGEDWTFPKLLALAATTLVVALSVIYTIAP</sequence>
<keyword evidence="1" id="KW-1133">Transmembrane helix</keyword>
<dbReference type="Proteomes" id="UP000295781">
    <property type="component" value="Chromosome"/>
</dbReference>